<dbReference type="Pfam" id="PF00561">
    <property type="entry name" value="Abhydrolase_1"/>
    <property type="match status" value="1"/>
</dbReference>
<feature type="domain" description="AB hydrolase-1" evidence="1">
    <location>
        <begin position="29"/>
        <end position="142"/>
    </location>
</feature>
<proteinExistence type="predicted"/>
<accession>A0A1I6ATM2</accession>
<organism evidence="2 3">
    <name type="scientific">Amycolatopsis arida</name>
    <dbReference type="NCBI Taxonomy" id="587909"/>
    <lineage>
        <taxon>Bacteria</taxon>
        <taxon>Bacillati</taxon>
        <taxon>Actinomycetota</taxon>
        <taxon>Actinomycetes</taxon>
        <taxon>Pseudonocardiales</taxon>
        <taxon>Pseudonocardiaceae</taxon>
        <taxon>Amycolatopsis</taxon>
    </lineage>
</organism>
<dbReference type="PANTHER" id="PTHR43798:SF33">
    <property type="entry name" value="HYDROLASE, PUTATIVE (AFU_ORTHOLOGUE AFUA_2G14860)-RELATED"/>
    <property type="match status" value="1"/>
</dbReference>
<reference evidence="3" key="1">
    <citation type="submission" date="2016-10" db="EMBL/GenBank/DDBJ databases">
        <authorList>
            <person name="Varghese N."/>
            <person name="Submissions S."/>
        </authorList>
    </citation>
    <scope>NUCLEOTIDE SEQUENCE [LARGE SCALE GENOMIC DNA]</scope>
    <source>
        <strain evidence="3">CGMCC 4.5579</strain>
    </source>
</reference>
<dbReference type="STRING" id="587909.SAMN05421810_11495"/>
<dbReference type="GO" id="GO:0047372">
    <property type="term" value="F:monoacylglycerol lipase activity"/>
    <property type="evidence" value="ECO:0007669"/>
    <property type="project" value="TreeGrafter"/>
</dbReference>
<evidence type="ECO:0000313" key="2">
    <source>
        <dbReference type="EMBL" id="SFQ72019.1"/>
    </source>
</evidence>
<dbReference type="PRINTS" id="PR00412">
    <property type="entry name" value="EPOXHYDRLASE"/>
</dbReference>
<protein>
    <submittedName>
        <fullName evidence="2">Pimeloyl-ACP methyl ester carboxylesterase</fullName>
    </submittedName>
</protein>
<dbReference type="GO" id="GO:0016020">
    <property type="term" value="C:membrane"/>
    <property type="evidence" value="ECO:0007669"/>
    <property type="project" value="TreeGrafter"/>
</dbReference>
<dbReference type="Gene3D" id="3.40.50.1820">
    <property type="entry name" value="alpha/beta hydrolase"/>
    <property type="match status" value="1"/>
</dbReference>
<name>A0A1I6ATM2_9PSEU</name>
<dbReference type="InterPro" id="IPR000639">
    <property type="entry name" value="Epox_hydrolase-like"/>
</dbReference>
<keyword evidence="3" id="KW-1185">Reference proteome</keyword>
<dbReference type="SUPFAM" id="SSF53474">
    <property type="entry name" value="alpha/beta-Hydrolases"/>
    <property type="match status" value="1"/>
</dbReference>
<dbReference type="RefSeq" id="WP_166677631.1">
    <property type="nucleotide sequence ID" value="NZ_FOWW01000014.1"/>
</dbReference>
<dbReference type="InterPro" id="IPR000073">
    <property type="entry name" value="AB_hydrolase_1"/>
</dbReference>
<dbReference type="InterPro" id="IPR029058">
    <property type="entry name" value="AB_hydrolase_fold"/>
</dbReference>
<dbReference type="EMBL" id="FOWW01000014">
    <property type="protein sequence ID" value="SFQ72019.1"/>
    <property type="molecule type" value="Genomic_DNA"/>
</dbReference>
<evidence type="ECO:0000259" key="1">
    <source>
        <dbReference type="Pfam" id="PF00561"/>
    </source>
</evidence>
<dbReference type="InterPro" id="IPR050266">
    <property type="entry name" value="AB_hydrolase_sf"/>
</dbReference>
<gene>
    <name evidence="2" type="ORF">SAMN05421810_11495</name>
</gene>
<dbReference type="GO" id="GO:0046464">
    <property type="term" value="P:acylglycerol catabolic process"/>
    <property type="evidence" value="ECO:0007669"/>
    <property type="project" value="TreeGrafter"/>
</dbReference>
<dbReference type="Proteomes" id="UP000198727">
    <property type="component" value="Unassembled WGS sequence"/>
</dbReference>
<dbReference type="PANTHER" id="PTHR43798">
    <property type="entry name" value="MONOACYLGLYCEROL LIPASE"/>
    <property type="match status" value="1"/>
</dbReference>
<sequence>MRLPGFHYQRITVADGVALTVAVAGSGDPVVLLHGFPQTHLMWRHVAADLAGDHTVICPDLRGYGDSDKPADREGRAYAKRTMADDVVALAAALGHRRFAVAGHDRGALVAFRAGLDHPDTITRLAALDVLPTVDMWEVMRGTLAAVGFHLYLMAQPTDLPERMIGACPDVFFGHFLDAWVEDPAAVPAEIRAEYLRASRDAVPSIVADYRASATVDVDDDIADREAGTQLRMPVTVLQRDWGAALGFDAAARWRAWAPALTHITVSSGHFMAEEAPATVIEALRDLLAT</sequence>
<evidence type="ECO:0000313" key="3">
    <source>
        <dbReference type="Proteomes" id="UP000198727"/>
    </source>
</evidence>
<dbReference type="AlphaFoldDB" id="A0A1I6ATM2"/>